<keyword evidence="1 7" id="KW-0547">Nucleotide-binding</keyword>
<organism evidence="10 11">
    <name type="scientific">Endocarpon pusillum (strain Z07020 / HMAS-L-300199)</name>
    <name type="common">Lichen-forming fungus</name>
    <dbReference type="NCBI Taxonomy" id="1263415"/>
    <lineage>
        <taxon>Eukaryota</taxon>
        <taxon>Fungi</taxon>
        <taxon>Dikarya</taxon>
        <taxon>Ascomycota</taxon>
        <taxon>Pezizomycotina</taxon>
        <taxon>Eurotiomycetes</taxon>
        <taxon>Chaetothyriomycetidae</taxon>
        <taxon>Verrucariales</taxon>
        <taxon>Verrucariaceae</taxon>
        <taxon>Endocarpon</taxon>
    </lineage>
</organism>
<evidence type="ECO:0000256" key="2">
    <source>
        <dbReference type="ARBA" id="ARBA00022801"/>
    </source>
</evidence>
<dbReference type="SUPFAM" id="SSF54197">
    <property type="entry name" value="HIT-like"/>
    <property type="match status" value="1"/>
</dbReference>
<dbReference type="Gene3D" id="3.30.428.10">
    <property type="entry name" value="HIT-like"/>
    <property type="match status" value="1"/>
</dbReference>
<evidence type="ECO:0000256" key="4">
    <source>
        <dbReference type="PIRSR" id="PIRSR639383-2"/>
    </source>
</evidence>
<dbReference type="FunFam" id="3.30.428.10:FF:000011">
    <property type="entry name" value="Fragile histidine triad"/>
    <property type="match status" value="1"/>
</dbReference>
<dbReference type="OMA" id="DAIYGMM"/>
<evidence type="ECO:0000256" key="8">
    <source>
        <dbReference type="SAM" id="MobiDB-lite"/>
    </source>
</evidence>
<feature type="site" description="Important for induction of apoptosis" evidence="5">
    <location>
        <position position="126"/>
    </location>
</feature>
<dbReference type="Proteomes" id="UP000019373">
    <property type="component" value="Unassembled WGS sequence"/>
</dbReference>
<protein>
    <recommendedName>
        <fullName evidence="7">Bis(5'-adenosyl)-triphosphatase</fullName>
        <ecNumber evidence="7">3.6.1.29</ecNumber>
    </recommendedName>
</protein>
<dbReference type="InterPro" id="IPR036265">
    <property type="entry name" value="HIT-like_sf"/>
</dbReference>
<dbReference type="PANTHER" id="PTHR46243:SF1">
    <property type="entry name" value="BIS(5'-ADENOSYL)-TRIPHOSPHATASE"/>
    <property type="match status" value="1"/>
</dbReference>
<dbReference type="OrthoDB" id="680339at2759"/>
<evidence type="ECO:0000256" key="6">
    <source>
        <dbReference type="PROSITE-ProRule" id="PRU00464"/>
    </source>
</evidence>
<dbReference type="RefSeq" id="XP_007804796.1">
    <property type="nucleotide sequence ID" value="XM_007806605.1"/>
</dbReference>
<evidence type="ECO:0000256" key="1">
    <source>
        <dbReference type="ARBA" id="ARBA00022741"/>
    </source>
</evidence>
<dbReference type="CDD" id="cd01275">
    <property type="entry name" value="FHIT"/>
    <property type="match status" value="1"/>
</dbReference>
<dbReference type="PROSITE" id="PS00892">
    <property type="entry name" value="HIT_1"/>
    <property type="match status" value="1"/>
</dbReference>
<dbReference type="eggNOG" id="KOG3379">
    <property type="taxonomic scope" value="Eukaryota"/>
</dbReference>
<dbReference type="PANTHER" id="PTHR46243">
    <property type="entry name" value="BIS(5'-ADENOSYL)-TRIPHOSPHATASE"/>
    <property type="match status" value="1"/>
</dbReference>
<dbReference type="AlphaFoldDB" id="U1HKQ6"/>
<dbReference type="GO" id="GO:0015964">
    <property type="term" value="P:diadenosine triphosphate catabolic process"/>
    <property type="evidence" value="ECO:0007669"/>
    <property type="project" value="EnsemblFungi"/>
</dbReference>
<evidence type="ECO:0000313" key="11">
    <source>
        <dbReference type="Proteomes" id="UP000019373"/>
    </source>
</evidence>
<dbReference type="InterPro" id="IPR019808">
    <property type="entry name" value="Histidine_triad_CS"/>
</dbReference>
<evidence type="ECO:0000256" key="7">
    <source>
        <dbReference type="RuleBase" id="RU366076"/>
    </source>
</evidence>
<dbReference type="GO" id="GO:0000166">
    <property type="term" value="F:nucleotide binding"/>
    <property type="evidence" value="ECO:0007669"/>
    <property type="project" value="UniProtKB-KW"/>
</dbReference>
<evidence type="ECO:0000313" key="10">
    <source>
        <dbReference type="EMBL" id="ERF69539.1"/>
    </source>
</evidence>
<dbReference type="EC" id="3.6.1.29" evidence="7"/>
<feature type="short sequence motif" description="Histidine triad motif" evidence="6">
    <location>
        <begin position="103"/>
        <end position="107"/>
    </location>
</feature>
<feature type="compositionally biased region" description="Basic and acidic residues" evidence="8">
    <location>
        <begin position="143"/>
        <end position="189"/>
    </location>
</feature>
<dbReference type="InterPro" id="IPR039383">
    <property type="entry name" value="FHIT"/>
</dbReference>
<dbReference type="EMBL" id="KE721402">
    <property type="protein sequence ID" value="ERF69539.1"/>
    <property type="molecule type" value="Genomic_DNA"/>
</dbReference>
<dbReference type="GO" id="GO:0004081">
    <property type="term" value="F:bis(5'-nucleosyl)-tetraphosphatase (asymmetrical) activity"/>
    <property type="evidence" value="ECO:0007669"/>
    <property type="project" value="EnsemblFungi"/>
</dbReference>
<feature type="region of interest" description="Disordered" evidence="8">
    <location>
        <begin position="143"/>
        <end position="201"/>
    </location>
</feature>
<dbReference type="InterPro" id="IPR011146">
    <property type="entry name" value="HIT-like"/>
</dbReference>
<keyword evidence="11" id="KW-1185">Reference proteome</keyword>
<dbReference type="InterPro" id="IPR051884">
    <property type="entry name" value="Bis(5'-adenosyl)-TPase_reg"/>
</dbReference>
<gene>
    <name evidence="10" type="ORF">EPUS_01869</name>
</gene>
<feature type="binding site" evidence="4">
    <location>
        <position position="25"/>
    </location>
    <ligand>
        <name>substrate</name>
    </ligand>
</feature>
<feature type="region of interest" description="Disordered" evidence="8">
    <location>
        <begin position="41"/>
        <end position="60"/>
    </location>
</feature>
<evidence type="ECO:0000259" key="9">
    <source>
        <dbReference type="PROSITE" id="PS51084"/>
    </source>
</evidence>
<feature type="binding site" evidence="4">
    <location>
        <position position="92"/>
    </location>
    <ligand>
        <name>substrate</name>
    </ligand>
</feature>
<evidence type="ECO:0000256" key="3">
    <source>
        <dbReference type="PIRSR" id="PIRSR639383-1"/>
    </source>
</evidence>
<feature type="active site" description="Tele-AMP-histidine intermediate" evidence="3">
    <location>
        <position position="105"/>
    </location>
</feature>
<evidence type="ECO:0000256" key="5">
    <source>
        <dbReference type="PIRSR" id="PIRSR639383-3"/>
    </source>
</evidence>
<dbReference type="Pfam" id="PF01230">
    <property type="entry name" value="HIT"/>
    <property type="match status" value="1"/>
</dbReference>
<comment type="catalytic activity">
    <reaction evidence="7">
        <text>P(1),P(3)-bis(5'-adenosyl) triphosphate + H2O = AMP + ADP + 2 H(+)</text>
        <dbReference type="Rhea" id="RHEA:13893"/>
        <dbReference type="ChEBI" id="CHEBI:15377"/>
        <dbReference type="ChEBI" id="CHEBI:15378"/>
        <dbReference type="ChEBI" id="CHEBI:58529"/>
        <dbReference type="ChEBI" id="CHEBI:456215"/>
        <dbReference type="ChEBI" id="CHEBI:456216"/>
        <dbReference type="EC" id="3.6.1.29"/>
    </reaction>
</comment>
<dbReference type="PROSITE" id="PS51084">
    <property type="entry name" value="HIT_2"/>
    <property type="match status" value="1"/>
</dbReference>
<feature type="binding site" evidence="4">
    <location>
        <position position="107"/>
    </location>
    <ligand>
        <name>substrate</name>
    </ligand>
</feature>
<name>U1HKQ6_ENDPU</name>
<reference evidence="11" key="1">
    <citation type="journal article" date="2014" name="BMC Genomics">
        <title>Genome characteristics reveal the impact of lichenization on lichen-forming fungus Endocarpon pusillum Hedwig (Verrucariales, Ascomycota).</title>
        <authorList>
            <person name="Wang Y.-Y."/>
            <person name="Liu B."/>
            <person name="Zhang X.-Y."/>
            <person name="Zhou Q.-M."/>
            <person name="Zhang T."/>
            <person name="Li H."/>
            <person name="Yu Y.-F."/>
            <person name="Zhang X.-L."/>
            <person name="Hao X.-Y."/>
            <person name="Wang M."/>
            <person name="Wang L."/>
            <person name="Wei J.-C."/>
        </authorList>
    </citation>
    <scope>NUCLEOTIDE SEQUENCE [LARGE SCALE GENOMIC DNA]</scope>
    <source>
        <strain evidence="11">Z07020 / HMAS-L-300199</strain>
    </source>
</reference>
<comment type="cofactor">
    <cofactor evidence="7">
        <name>Mn(2+)</name>
        <dbReference type="ChEBI" id="CHEBI:29035"/>
    </cofactor>
</comment>
<dbReference type="GeneID" id="19236923"/>
<keyword evidence="2 7" id="KW-0378">Hydrolase</keyword>
<dbReference type="HOGENOM" id="CLU_056776_7_3_1"/>
<sequence>MPRRPKTNTKGQVFHTTPHTFALVNLKPLLPGHILICPLHQPQTANSPRQPPPSRLTQLSPTQTSDLFHTVRRLTPTLTRLYSAHAFNIAIQDGAAAGQSVPHLHVHVIPRREGDMDARGGGDRVYEVLEKGEEGDIGAHFRARDGMEGEDGGARREKRFAADSERKPRSEEEMRGEAEWLREELERDGIYSTPAAITSGT</sequence>
<dbReference type="GO" id="GO:0047710">
    <property type="term" value="F:bis(5'-adenosyl)-triphosphatase activity"/>
    <property type="evidence" value="ECO:0007669"/>
    <property type="project" value="UniProtKB-UniRule"/>
</dbReference>
<accession>U1HKQ6</accession>
<proteinExistence type="predicted"/>
<feature type="domain" description="HIT" evidence="9">
    <location>
        <begin position="1"/>
        <end position="118"/>
    </location>
</feature>
<feature type="binding site" evidence="4">
    <location>
        <begin position="98"/>
        <end position="101"/>
    </location>
    <ligand>
        <name>substrate</name>
    </ligand>
</feature>